<dbReference type="InterPro" id="IPR015943">
    <property type="entry name" value="WD40/YVTN_repeat-like_dom_sf"/>
</dbReference>
<feature type="repeat" description="WD" evidence="3">
    <location>
        <begin position="68"/>
        <end position="109"/>
    </location>
</feature>
<feature type="repeat" description="WD" evidence="3">
    <location>
        <begin position="196"/>
        <end position="237"/>
    </location>
</feature>
<dbReference type="SMART" id="SM00320">
    <property type="entry name" value="WD40"/>
    <property type="match status" value="6"/>
</dbReference>
<keyword evidence="2" id="KW-0677">Repeat</keyword>
<accession>A0A0F7SQG6</accession>
<dbReference type="InterPro" id="IPR059122">
    <property type="entry name" value="Beta-prop_WDR5-like"/>
</dbReference>
<dbReference type="InterPro" id="IPR001680">
    <property type="entry name" value="WD40_rpt"/>
</dbReference>
<evidence type="ECO:0000256" key="1">
    <source>
        <dbReference type="ARBA" id="ARBA00022574"/>
    </source>
</evidence>
<dbReference type="FunFam" id="2.130.10.10:FF:000228">
    <property type="entry name" value="COMPASS-like H3K4 histone methylase component WDR5A"/>
    <property type="match status" value="1"/>
</dbReference>
<evidence type="ECO:0000256" key="2">
    <source>
        <dbReference type="ARBA" id="ARBA00022737"/>
    </source>
</evidence>
<dbReference type="Pfam" id="PF25175">
    <property type="entry name" value="Beta-prop_WDR5"/>
    <property type="match status" value="1"/>
</dbReference>
<feature type="repeat" description="WD" evidence="3">
    <location>
        <begin position="26"/>
        <end position="67"/>
    </location>
</feature>
<dbReference type="PRINTS" id="PR00320">
    <property type="entry name" value="GPROTEINBRPT"/>
</dbReference>
<evidence type="ECO:0000256" key="3">
    <source>
        <dbReference type="PROSITE-ProRule" id="PRU00221"/>
    </source>
</evidence>
<dbReference type="PROSITE" id="PS50294">
    <property type="entry name" value="WD_REPEATS_REGION"/>
    <property type="match status" value="5"/>
</dbReference>
<evidence type="ECO:0000256" key="4">
    <source>
        <dbReference type="SAM" id="MobiDB-lite"/>
    </source>
</evidence>
<dbReference type="Gene3D" id="2.130.10.10">
    <property type="entry name" value="YVTN repeat-like/Quinoprotein amine dehydrogenase"/>
    <property type="match status" value="1"/>
</dbReference>
<dbReference type="PROSITE" id="PS00678">
    <property type="entry name" value="WD_REPEATS_1"/>
    <property type="match status" value="4"/>
</dbReference>
<keyword evidence="1 3" id="KW-0853">WD repeat</keyword>
<feature type="repeat" description="WD" evidence="3">
    <location>
        <begin position="111"/>
        <end position="152"/>
    </location>
</feature>
<feature type="domain" description="WDR5-like beta-propeller" evidence="5">
    <location>
        <begin position="25"/>
        <end position="327"/>
    </location>
</feature>
<protein>
    <submittedName>
        <fullName evidence="6">WD40 repeat-containing protein</fullName>
    </submittedName>
</protein>
<proteinExistence type="predicted"/>
<dbReference type="SUPFAM" id="SSF50978">
    <property type="entry name" value="WD40 repeat-like"/>
    <property type="match status" value="1"/>
</dbReference>
<dbReference type="PANTHER" id="PTHR19879">
    <property type="entry name" value="TRANSCRIPTION INITIATION FACTOR TFIID"/>
    <property type="match status" value="1"/>
</dbReference>
<dbReference type="AlphaFoldDB" id="A0A0F7SQG6"/>
<dbReference type="InterPro" id="IPR020472">
    <property type="entry name" value="WD40_PAC1"/>
</dbReference>
<name>A0A0F7SQG6_PHARH</name>
<dbReference type="GO" id="GO:0035097">
    <property type="term" value="C:histone methyltransferase complex"/>
    <property type="evidence" value="ECO:0007669"/>
    <property type="project" value="UniProtKB-ARBA"/>
</dbReference>
<feature type="region of interest" description="Disordered" evidence="4">
    <location>
        <begin position="380"/>
        <end position="413"/>
    </location>
</feature>
<reference evidence="6" key="1">
    <citation type="submission" date="2014-08" db="EMBL/GenBank/DDBJ databases">
        <authorList>
            <person name="Sharma Rahul"/>
            <person name="Thines Marco"/>
        </authorList>
    </citation>
    <scope>NUCLEOTIDE SEQUENCE</scope>
</reference>
<feature type="compositionally biased region" description="Polar residues" evidence="4">
    <location>
        <begin position="380"/>
        <end position="389"/>
    </location>
</feature>
<feature type="compositionally biased region" description="Basic and acidic residues" evidence="4">
    <location>
        <begin position="394"/>
        <end position="413"/>
    </location>
</feature>
<feature type="repeat" description="WD" evidence="3">
    <location>
        <begin position="153"/>
        <end position="194"/>
    </location>
</feature>
<sequence length="453" mass="49048">MADQISSSLCSSASSIPPNYKLKQTLLGHTSVLSALKFSPDGSRLASCAKDGLIRIWDAETGVELCVLVGHSEGISDIAFSYDSKLIASASDDKTVRIWGVQTGKPIHEPLLAHTSAVLCVSFNPQGNLLASGGKDECVWIWDVRAGRPHLNLPAHSDPVSGVNFNRDGTMLVSCSWDGLIRMWDTSTGHCLKTIVHEESVPIAHISFTPNGRYLLSTSLDSTTRFWNFHTSKSVKTFSGALNEQYGCPSTFLVRPREGGNVQDRQEIWVVGGSEDGRVVAWEVQSREQRLDLKGHQDSVISVAGHPTKPMIASASIATDYHIKIWQDTSLPCPLVLPSLVTLPASTPIARPTDLPMSHSTITDKSAHSVVSSPSVVNQSTISHNSVHPSSPLAHDRRINGTEEPDTKTTTEVENRRLSLTDVEMDMGKPTSSTSSIPLIVVESQNADGETTR</sequence>
<evidence type="ECO:0000259" key="5">
    <source>
        <dbReference type="Pfam" id="PF25175"/>
    </source>
</evidence>
<dbReference type="CDD" id="cd00200">
    <property type="entry name" value="WD40"/>
    <property type="match status" value="1"/>
</dbReference>
<dbReference type="EMBL" id="LN483142">
    <property type="protein sequence ID" value="CED82889.1"/>
    <property type="molecule type" value="Genomic_DNA"/>
</dbReference>
<dbReference type="PROSITE" id="PS50082">
    <property type="entry name" value="WD_REPEATS_2"/>
    <property type="match status" value="5"/>
</dbReference>
<dbReference type="InterPro" id="IPR036322">
    <property type="entry name" value="WD40_repeat_dom_sf"/>
</dbReference>
<evidence type="ECO:0000313" key="6">
    <source>
        <dbReference type="EMBL" id="CED82889.1"/>
    </source>
</evidence>
<dbReference type="InterPro" id="IPR019775">
    <property type="entry name" value="WD40_repeat_CS"/>
</dbReference>
<dbReference type="PANTHER" id="PTHR19879:SF9">
    <property type="entry name" value="TRANSCRIPTION INITIATION FACTOR TFIID SUBUNIT 5"/>
    <property type="match status" value="1"/>
</dbReference>
<organism evidence="6">
    <name type="scientific">Phaffia rhodozyma</name>
    <name type="common">Yeast</name>
    <name type="synonym">Xanthophyllomyces dendrorhous</name>
    <dbReference type="NCBI Taxonomy" id="264483"/>
    <lineage>
        <taxon>Eukaryota</taxon>
        <taxon>Fungi</taxon>
        <taxon>Dikarya</taxon>
        <taxon>Basidiomycota</taxon>
        <taxon>Agaricomycotina</taxon>
        <taxon>Tremellomycetes</taxon>
        <taxon>Cystofilobasidiales</taxon>
        <taxon>Mrakiaceae</taxon>
        <taxon>Phaffia</taxon>
    </lineage>
</organism>